<keyword evidence="2" id="KW-0808">Transferase</keyword>
<dbReference type="InterPro" id="IPR008271">
    <property type="entry name" value="Ser/Thr_kinase_AS"/>
</dbReference>
<keyword evidence="8" id="KW-1133">Transmembrane helix</keyword>
<feature type="transmembrane region" description="Helical" evidence="8">
    <location>
        <begin position="45"/>
        <end position="70"/>
    </location>
</feature>
<keyword evidence="3 6" id="KW-0547">Nucleotide-binding</keyword>
<proteinExistence type="predicted"/>
<feature type="region of interest" description="Disordered" evidence="7">
    <location>
        <begin position="421"/>
        <end position="475"/>
    </location>
</feature>
<comment type="caution">
    <text evidence="10">The sequence shown here is derived from an EMBL/GenBank/DDBJ whole genome shotgun (WGS) entry which is preliminary data.</text>
</comment>
<keyword evidence="4" id="KW-0418">Kinase</keyword>
<accession>A0AAW1R766</accession>
<dbReference type="Gene3D" id="1.10.510.10">
    <property type="entry name" value="Transferase(Phosphotransferase) domain 1"/>
    <property type="match status" value="1"/>
</dbReference>
<keyword evidence="8" id="KW-0472">Membrane</keyword>
<keyword evidence="8" id="KW-0812">Transmembrane</keyword>
<dbReference type="GO" id="GO:0005524">
    <property type="term" value="F:ATP binding"/>
    <property type="evidence" value="ECO:0007669"/>
    <property type="project" value="UniProtKB-UniRule"/>
</dbReference>
<feature type="region of interest" description="Disordered" evidence="7">
    <location>
        <begin position="505"/>
        <end position="623"/>
    </location>
</feature>
<name>A0AAW1R766_9CHLO</name>
<evidence type="ECO:0000256" key="7">
    <source>
        <dbReference type="SAM" id="MobiDB-lite"/>
    </source>
</evidence>
<evidence type="ECO:0000256" key="5">
    <source>
        <dbReference type="ARBA" id="ARBA00022840"/>
    </source>
</evidence>
<gene>
    <name evidence="10" type="ORF">WJX72_007980</name>
</gene>
<sequence length="623" mass="65773">MLLGTTPEAASSFLPTSTTIVMGPRRMLLQAPPAAASGGLSSSTIIAITFGSVVGAITLAVVLACILAAMRRKTHGHCVRVRELKAARSAEAAKLGREGDPEATNLAGWDKMSQESGITAVAGHSLEMHKSSCSSPPNFKSKVSSNSSATLVEMPWSDWELDPSQIEICKKPNGEDWVLGAGSYGKVYKAVLSGVHVVAVKIVPSPTEDGDQHDFRKEVSILRSCHNAHVVQFIGACMQLGCPLYLVTELMTGGSLWAMLHNTTGRLIFWSNGGKQVALDAARGIAYLHSRNIVHLDIKPANVLLSDTGRGKIADVGISHVLNRSHVSDVRSIGTFAYIAPELLMGTRMSVACDIFSFGTVLWEIVTGKKAKRGERRTPRVPRECPQEVADLIERCCAFDPADRPSIKEVIEILQAAPPPLSQRSISPIPSDPSEDTGAGTSAVLGPTPRPSLPTEPLVQSHTGPMPLSPSGAMNFDTQAVIGSSRNHSSTDRRGTALHKGAALGGAPALKHDSTCSVTSPAAAKGSTSADRSELSEGLPGRHSRVPGSGSNEVVPDEHADCNDSPQRLDERSGLPSPKLMGGPLAEASCRRVAGNHAPETAAHQTAGQPNGRSCAERPRQPR</sequence>
<feature type="compositionally biased region" description="Polar residues" evidence="7">
    <location>
        <begin position="603"/>
        <end position="612"/>
    </location>
</feature>
<dbReference type="CDD" id="cd13999">
    <property type="entry name" value="STKc_MAP3K-like"/>
    <property type="match status" value="1"/>
</dbReference>
<dbReference type="AlphaFoldDB" id="A0AAW1R766"/>
<dbReference type="PROSITE" id="PS50011">
    <property type="entry name" value="PROTEIN_KINASE_DOM"/>
    <property type="match status" value="1"/>
</dbReference>
<dbReference type="InterPro" id="IPR017441">
    <property type="entry name" value="Protein_kinase_ATP_BS"/>
</dbReference>
<dbReference type="EMBL" id="JALJOR010000001">
    <property type="protein sequence ID" value="KAK9829800.1"/>
    <property type="molecule type" value="Genomic_DNA"/>
</dbReference>
<dbReference type="InterPro" id="IPR011009">
    <property type="entry name" value="Kinase-like_dom_sf"/>
</dbReference>
<dbReference type="SUPFAM" id="SSF56112">
    <property type="entry name" value="Protein kinase-like (PK-like)"/>
    <property type="match status" value="1"/>
</dbReference>
<protein>
    <recommendedName>
        <fullName evidence="9">Protein kinase domain-containing protein</fullName>
    </recommendedName>
</protein>
<keyword evidence="5 6" id="KW-0067">ATP-binding</keyword>
<evidence type="ECO:0000259" key="9">
    <source>
        <dbReference type="PROSITE" id="PS50011"/>
    </source>
</evidence>
<dbReference type="SMART" id="SM00220">
    <property type="entry name" value="S_TKc"/>
    <property type="match status" value="1"/>
</dbReference>
<dbReference type="InterPro" id="IPR000719">
    <property type="entry name" value="Prot_kinase_dom"/>
</dbReference>
<evidence type="ECO:0000256" key="6">
    <source>
        <dbReference type="PROSITE-ProRule" id="PRU10141"/>
    </source>
</evidence>
<dbReference type="InterPro" id="IPR051681">
    <property type="entry name" value="Ser/Thr_Kinases-Pseudokinases"/>
</dbReference>
<evidence type="ECO:0000256" key="1">
    <source>
        <dbReference type="ARBA" id="ARBA00022527"/>
    </source>
</evidence>
<organism evidence="10 11">
    <name type="scientific">[Myrmecia] bisecta</name>
    <dbReference type="NCBI Taxonomy" id="41462"/>
    <lineage>
        <taxon>Eukaryota</taxon>
        <taxon>Viridiplantae</taxon>
        <taxon>Chlorophyta</taxon>
        <taxon>core chlorophytes</taxon>
        <taxon>Trebouxiophyceae</taxon>
        <taxon>Trebouxiales</taxon>
        <taxon>Trebouxiaceae</taxon>
        <taxon>Myrmecia</taxon>
    </lineage>
</organism>
<evidence type="ECO:0000313" key="10">
    <source>
        <dbReference type="EMBL" id="KAK9829800.1"/>
    </source>
</evidence>
<feature type="compositionally biased region" description="Polar residues" evidence="7">
    <location>
        <begin position="515"/>
        <end position="530"/>
    </location>
</feature>
<evidence type="ECO:0000313" key="11">
    <source>
        <dbReference type="Proteomes" id="UP001489004"/>
    </source>
</evidence>
<evidence type="ECO:0000256" key="4">
    <source>
        <dbReference type="ARBA" id="ARBA00022777"/>
    </source>
</evidence>
<reference evidence="10 11" key="1">
    <citation type="journal article" date="2024" name="Nat. Commun.">
        <title>Phylogenomics reveals the evolutionary origins of lichenization in chlorophyte algae.</title>
        <authorList>
            <person name="Puginier C."/>
            <person name="Libourel C."/>
            <person name="Otte J."/>
            <person name="Skaloud P."/>
            <person name="Haon M."/>
            <person name="Grisel S."/>
            <person name="Petersen M."/>
            <person name="Berrin J.G."/>
            <person name="Delaux P.M."/>
            <person name="Dal Grande F."/>
            <person name="Keller J."/>
        </authorList>
    </citation>
    <scope>NUCLEOTIDE SEQUENCE [LARGE SCALE GENOMIC DNA]</scope>
    <source>
        <strain evidence="10 11">SAG 2043</strain>
    </source>
</reference>
<keyword evidence="1" id="KW-0723">Serine/threonine-protein kinase</keyword>
<dbReference type="PROSITE" id="PS00108">
    <property type="entry name" value="PROTEIN_KINASE_ST"/>
    <property type="match status" value="1"/>
</dbReference>
<dbReference type="PANTHER" id="PTHR44329">
    <property type="entry name" value="SERINE/THREONINE-PROTEIN KINASE TNNI3K-RELATED"/>
    <property type="match status" value="1"/>
</dbReference>
<feature type="domain" description="Protein kinase" evidence="9">
    <location>
        <begin position="173"/>
        <end position="421"/>
    </location>
</feature>
<dbReference type="Pfam" id="PF07714">
    <property type="entry name" value="PK_Tyr_Ser-Thr"/>
    <property type="match status" value="1"/>
</dbReference>
<dbReference type="PROSITE" id="PS00107">
    <property type="entry name" value="PROTEIN_KINASE_ATP"/>
    <property type="match status" value="1"/>
</dbReference>
<feature type="binding site" evidence="6">
    <location>
        <position position="201"/>
    </location>
    <ligand>
        <name>ATP</name>
        <dbReference type="ChEBI" id="CHEBI:30616"/>
    </ligand>
</feature>
<dbReference type="InterPro" id="IPR001245">
    <property type="entry name" value="Ser-Thr/Tyr_kinase_cat_dom"/>
</dbReference>
<keyword evidence="11" id="KW-1185">Reference proteome</keyword>
<feature type="compositionally biased region" description="Basic and acidic residues" evidence="7">
    <location>
        <begin position="556"/>
        <end position="573"/>
    </location>
</feature>
<evidence type="ECO:0000256" key="3">
    <source>
        <dbReference type="ARBA" id="ARBA00022741"/>
    </source>
</evidence>
<evidence type="ECO:0000256" key="8">
    <source>
        <dbReference type="SAM" id="Phobius"/>
    </source>
</evidence>
<dbReference type="GO" id="GO:0004674">
    <property type="term" value="F:protein serine/threonine kinase activity"/>
    <property type="evidence" value="ECO:0007669"/>
    <property type="project" value="UniProtKB-KW"/>
</dbReference>
<dbReference type="Proteomes" id="UP001489004">
    <property type="component" value="Unassembled WGS sequence"/>
</dbReference>
<evidence type="ECO:0000256" key="2">
    <source>
        <dbReference type="ARBA" id="ARBA00022679"/>
    </source>
</evidence>